<protein>
    <recommendedName>
        <fullName evidence="2">DUF2007 domain-containing protein</fullName>
    </recommendedName>
</protein>
<dbReference type="Proteomes" id="UP000050514">
    <property type="component" value="Unassembled WGS sequence"/>
</dbReference>
<evidence type="ECO:0000259" key="2">
    <source>
        <dbReference type="Pfam" id="PF09413"/>
    </source>
</evidence>
<dbReference type="Pfam" id="PF09413">
    <property type="entry name" value="DUF2007"/>
    <property type="match status" value="1"/>
</dbReference>
<keyword evidence="4" id="KW-1185">Reference proteome</keyword>
<accession>A0A0P6XL71</accession>
<organism evidence="3 4">
    <name type="scientific">Bellilinea caldifistulae</name>
    <dbReference type="NCBI Taxonomy" id="360411"/>
    <lineage>
        <taxon>Bacteria</taxon>
        <taxon>Bacillati</taxon>
        <taxon>Chloroflexota</taxon>
        <taxon>Anaerolineae</taxon>
        <taxon>Anaerolineales</taxon>
        <taxon>Anaerolineaceae</taxon>
        <taxon>Bellilinea</taxon>
    </lineage>
</organism>
<comment type="caution">
    <text evidence="3">The sequence shown here is derived from an EMBL/GenBank/DDBJ whole genome shotgun (WGS) entry which is preliminary data.</text>
</comment>
<feature type="compositionally biased region" description="Acidic residues" evidence="1">
    <location>
        <begin position="80"/>
        <end position="95"/>
    </location>
</feature>
<feature type="domain" description="DUF2007" evidence="2">
    <location>
        <begin position="6"/>
        <end position="72"/>
    </location>
</feature>
<feature type="region of interest" description="Disordered" evidence="1">
    <location>
        <begin position="73"/>
        <end position="95"/>
    </location>
</feature>
<evidence type="ECO:0000313" key="4">
    <source>
        <dbReference type="Proteomes" id="UP000050514"/>
    </source>
</evidence>
<dbReference type="EMBL" id="LGHJ01000023">
    <property type="protein sequence ID" value="KPL72449.1"/>
    <property type="molecule type" value="Genomic_DNA"/>
</dbReference>
<proteinExistence type="predicted"/>
<dbReference type="RefSeq" id="WP_061916724.1">
    <property type="nucleotide sequence ID" value="NZ_DF967971.1"/>
</dbReference>
<reference evidence="3 4" key="1">
    <citation type="submission" date="2015-07" db="EMBL/GenBank/DDBJ databases">
        <title>Draft genome of Bellilinea caldifistulae DSM 17877.</title>
        <authorList>
            <person name="Hemp J."/>
            <person name="Ward L.M."/>
            <person name="Pace L.A."/>
            <person name="Fischer W.W."/>
        </authorList>
    </citation>
    <scope>NUCLEOTIDE SEQUENCE [LARGE SCALE GENOMIC DNA]</scope>
    <source>
        <strain evidence="3 4">GOMI-1</strain>
    </source>
</reference>
<evidence type="ECO:0000256" key="1">
    <source>
        <dbReference type="SAM" id="MobiDB-lite"/>
    </source>
</evidence>
<name>A0A0P6XL71_9CHLR</name>
<sequence>MADEIQKVFTAYGQLEADMVRLMLEAAGITVIQRRESAGTVYGLTVGPLGEVHLYVPSSQFEDAQQLIQAMQAGDLENLTSEDEWETGISDEETD</sequence>
<dbReference type="STRING" id="360411.AC812_15650"/>
<evidence type="ECO:0000313" key="3">
    <source>
        <dbReference type="EMBL" id="KPL72449.1"/>
    </source>
</evidence>
<gene>
    <name evidence="3" type="ORF">AC812_15650</name>
</gene>
<dbReference type="InterPro" id="IPR018551">
    <property type="entry name" value="DUF2007"/>
</dbReference>
<dbReference type="AlphaFoldDB" id="A0A0P6XL71"/>